<sequence>MSFPVTSTAYAGDPVCFVPTASVQLMYWPVTTMVGGLCNGNASTMTMGPTISGRPNTFVTLNTTLTSPTVYIAVDGAWGYSSSGTTFANQTRLLLKHSSDAVSSICAKPGGDYGTPQAINYADFNYPVPASAYRCQPKCFEQRISMHWTQLTNSAPPIIMDGTTYKDATTVTVMGETVTTLPDVNLCSTIWDDYRPGLAVPQELLDLSPTVALGGGLSCYFTVDSNNIFFDPPKPLTQASSVVGPTTPGPVFVSTTSLAPTVTAEPAGSQSDVTAYLTSVPLAEPTGTEAKASPASSDPAVGTSLSQDSHSTQGSKISSSVLEFLSSLLVGASDPSSVESVISTEDQVEQGQERTSTSVQLSTSSVLESLGSQATSDEYPTTSNAQVASEDPADSTAASAAAASPSPQDISTRATLADTESFSTIGPSSLTASRSESDSQDISFAASSTTSIDIGGLIISMLGATSSTTAASLAISEVQSATSGYSEPDTQDPAPSTLNAAGVIASLLGAQDPSTGVSIDPVQSAFKSSTSVPSEDGALLSSIVTTIDSSLAAIDEDEMSSTMTSLATGHATATEEAGEIDGADPTYVLPLGYTTTSHVLTATYSIAAAPQQTFATAILGGTSVIGQVTPTPTSVTGLVLSDSGGIGHTVVVASSEATLEGSGPLIPEQTQDVPGLGTIVVQTNGIVLSGSTITYSELSAMRSLVTPAPEYTLAGLRLTMGPSSVISLSPGAMLIPGGSAVTFSGHTVSMDASGSGLVIDGTSTAHPNHGTPVANPVITLGTHTYTALSDGRFSFASGAVASAGEVVTFSGTTVSLDPSGSFAVANGETQRLPEVTQDAVAAAESTRQGQGFSSARSTAGSSSGSPLGPQQSHEVSLALRTAPRKLVTIPACLLMLSAVW</sequence>
<feature type="region of interest" description="Disordered" evidence="1">
    <location>
        <begin position="286"/>
        <end position="314"/>
    </location>
</feature>
<evidence type="ECO:0000313" key="2">
    <source>
        <dbReference type="EMBL" id="KAK5703249.1"/>
    </source>
</evidence>
<feature type="compositionally biased region" description="Polar residues" evidence="1">
    <location>
        <begin position="412"/>
        <end position="439"/>
    </location>
</feature>
<comment type="caution">
    <text evidence="2">The sequence shown here is derived from an EMBL/GenBank/DDBJ whole genome shotgun (WGS) entry which is preliminary data.</text>
</comment>
<organism evidence="2 3">
    <name type="scientific">Elasticomyces elasticus</name>
    <dbReference type="NCBI Taxonomy" id="574655"/>
    <lineage>
        <taxon>Eukaryota</taxon>
        <taxon>Fungi</taxon>
        <taxon>Dikarya</taxon>
        <taxon>Ascomycota</taxon>
        <taxon>Pezizomycotina</taxon>
        <taxon>Dothideomycetes</taxon>
        <taxon>Dothideomycetidae</taxon>
        <taxon>Mycosphaerellales</taxon>
        <taxon>Teratosphaeriaceae</taxon>
        <taxon>Elasticomyces</taxon>
    </lineage>
</organism>
<proteinExistence type="predicted"/>
<feature type="compositionally biased region" description="Polar residues" evidence="1">
    <location>
        <begin position="303"/>
        <end position="314"/>
    </location>
</feature>
<feature type="compositionally biased region" description="Low complexity" evidence="1">
    <location>
        <begin position="851"/>
        <end position="872"/>
    </location>
</feature>
<feature type="compositionally biased region" description="Low complexity" evidence="1">
    <location>
        <begin position="388"/>
        <end position="411"/>
    </location>
</feature>
<evidence type="ECO:0000256" key="1">
    <source>
        <dbReference type="SAM" id="MobiDB-lite"/>
    </source>
</evidence>
<feature type="region of interest" description="Disordered" evidence="1">
    <location>
        <begin position="841"/>
        <end position="875"/>
    </location>
</feature>
<feature type="compositionally biased region" description="Polar residues" evidence="1">
    <location>
        <begin position="371"/>
        <end position="387"/>
    </location>
</feature>
<name>A0AAN7ZV07_9PEZI</name>
<reference evidence="2" key="1">
    <citation type="submission" date="2023-08" db="EMBL/GenBank/DDBJ databases">
        <title>Black Yeasts Isolated from many extreme environments.</title>
        <authorList>
            <person name="Coleine C."/>
            <person name="Stajich J.E."/>
            <person name="Selbmann L."/>
        </authorList>
    </citation>
    <scope>NUCLEOTIDE SEQUENCE</scope>
    <source>
        <strain evidence="2">CCFEE 5810</strain>
    </source>
</reference>
<accession>A0AAN7ZV07</accession>
<gene>
    <name evidence="2" type="ORF">LTR97_004198</name>
</gene>
<evidence type="ECO:0000313" key="3">
    <source>
        <dbReference type="Proteomes" id="UP001310594"/>
    </source>
</evidence>
<protein>
    <submittedName>
        <fullName evidence="2">Uncharacterized protein</fullName>
    </submittedName>
</protein>
<feature type="compositionally biased region" description="Polar residues" evidence="1">
    <location>
        <begin position="340"/>
        <end position="354"/>
    </location>
</feature>
<dbReference type="Proteomes" id="UP001310594">
    <property type="component" value="Unassembled WGS sequence"/>
</dbReference>
<dbReference type="EMBL" id="JAVRQU010000005">
    <property type="protein sequence ID" value="KAK5703249.1"/>
    <property type="molecule type" value="Genomic_DNA"/>
</dbReference>
<feature type="compositionally biased region" description="Low complexity" evidence="1">
    <location>
        <begin position="355"/>
        <end position="370"/>
    </location>
</feature>
<dbReference type="AlphaFoldDB" id="A0AAN7ZV07"/>
<feature type="region of interest" description="Disordered" evidence="1">
    <location>
        <begin position="340"/>
        <end position="439"/>
    </location>
</feature>